<evidence type="ECO:0000256" key="3">
    <source>
        <dbReference type="SAM" id="Phobius"/>
    </source>
</evidence>
<keyword evidence="3" id="KW-0472">Membrane</keyword>
<evidence type="ECO:0000256" key="2">
    <source>
        <dbReference type="ARBA" id="ARBA00012176"/>
    </source>
</evidence>
<feature type="transmembrane region" description="Helical" evidence="3">
    <location>
        <begin position="92"/>
        <end position="115"/>
    </location>
</feature>
<dbReference type="Gene3D" id="3.40.50.10320">
    <property type="entry name" value="LmbE-like"/>
    <property type="match status" value="1"/>
</dbReference>
<dbReference type="OMA" id="FIVGISW"/>
<dbReference type="GO" id="GO:0000225">
    <property type="term" value="F:N-acetylglucosaminylphosphatidylinositol deacetylase activity"/>
    <property type="evidence" value="ECO:0007669"/>
    <property type="project" value="UniProtKB-EC"/>
</dbReference>
<dbReference type="WBParaSite" id="HCON_00013870-00001">
    <property type="protein sequence ID" value="HCON_00013870-00001"/>
    <property type="gene ID" value="HCON_00013870"/>
</dbReference>
<evidence type="ECO:0000313" key="4">
    <source>
        <dbReference type="Proteomes" id="UP000025227"/>
    </source>
</evidence>
<feature type="transmembrane region" description="Helical" evidence="3">
    <location>
        <begin position="187"/>
        <end position="207"/>
    </location>
</feature>
<evidence type="ECO:0000313" key="5">
    <source>
        <dbReference type="WBParaSite" id="HCON_00013870-00001"/>
    </source>
</evidence>
<feature type="transmembrane region" description="Helical" evidence="3">
    <location>
        <begin position="405"/>
        <end position="421"/>
    </location>
</feature>
<organism evidence="4 5">
    <name type="scientific">Haemonchus contortus</name>
    <name type="common">Barber pole worm</name>
    <dbReference type="NCBI Taxonomy" id="6289"/>
    <lineage>
        <taxon>Eukaryota</taxon>
        <taxon>Metazoa</taxon>
        <taxon>Ecdysozoa</taxon>
        <taxon>Nematoda</taxon>
        <taxon>Chromadorea</taxon>
        <taxon>Rhabditida</taxon>
        <taxon>Rhabditina</taxon>
        <taxon>Rhabditomorpha</taxon>
        <taxon>Strongyloidea</taxon>
        <taxon>Trichostrongylidae</taxon>
        <taxon>Haemonchus</taxon>
    </lineage>
</organism>
<keyword evidence="4" id="KW-1185">Reference proteome</keyword>
<evidence type="ECO:0000256" key="1">
    <source>
        <dbReference type="ARBA" id="ARBA00006066"/>
    </source>
</evidence>
<accession>A0A7I4XUS3</accession>
<dbReference type="EC" id="3.5.1.89" evidence="2"/>
<keyword evidence="3" id="KW-1133">Transmembrane helix</keyword>
<name>A0A7I4XUS3_HAECO</name>
<sequence>MGDVQQQSSATGAHLGGAASVTAAALQSAARVANKVDSNTVTPNVVKGILGAASLGSLIVGLRSAWKHTRHPEAADLCRAQVLSGVGFAGKALGVATVITVSGFSLFIIAVSWALKVDTPRQFGSAMREAFGDSLRLPQSHKSQTFEELIQSLEPKDQPAVSASTKLISEFFKHFKLLRGSFFVQDMLPLFILLVLLFLVVLLLFSLRSNRPLPLPPFSKVLLVIAHPDDETMFFAPVLRALTAAGHRVFILCVSNGNFEGLGKIRSRELQEAVKFLGVTSSDVTVLDYDAFPDGGQWDRQALSNVLLRYIEVLSVDCVLSFDGGGVSGHGNHSSCSEALQDAYTRGVIPEDVQIFVLDSVALLRKYMGMFDAPLSVARSPFQYFARGRDVAATWRAMRRHRSQFVWFRFLYMIFSRYVYINTFRRIAPINKVPVAKRKNKTT</sequence>
<dbReference type="PANTHER" id="PTHR12993">
    <property type="entry name" value="N-ACETYLGLUCOSAMINYL-PHOSPHATIDYLINOSITOL DE-N-ACETYLASE-RELATED"/>
    <property type="match status" value="1"/>
</dbReference>
<dbReference type="InterPro" id="IPR024078">
    <property type="entry name" value="LmbE-like_dom_sf"/>
</dbReference>
<proteinExistence type="inferred from homology"/>
<dbReference type="GO" id="GO:0016020">
    <property type="term" value="C:membrane"/>
    <property type="evidence" value="ECO:0007669"/>
    <property type="project" value="GOC"/>
</dbReference>
<dbReference type="PANTHER" id="PTHR12993:SF11">
    <property type="entry name" value="N-ACETYLGLUCOSAMINYL-PHOSPHATIDYLINOSITOL DE-N-ACETYLASE"/>
    <property type="match status" value="1"/>
</dbReference>
<reference evidence="5" key="1">
    <citation type="submission" date="2020-12" db="UniProtKB">
        <authorList>
            <consortium name="WormBaseParasite"/>
        </authorList>
    </citation>
    <scope>IDENTIFICATION</scope>
    <source>
        <strain evidence="5">MHco3</strain>
    </source>
</reference>
<dbReference type="GO" id="GO:0006506">
    <property type="term" value="P:GPI anchor biosynthetic process"/>
    <property type="evidence" value="ECO:0007669"/>
    <property type="project" value="UniProtKB-UniPathway"/>
</dbReference>
<dbReference type="GO" id="GO:0005783">
    <property type="term" value="C:endoplasmic reticulum"/>
    <property type="evidence" value="ECO:0007669"/>
    <property type="project" value="TreeGrafter"/>
</dbReference>
<protein>
    <recommendedName>
        <fullName evidence="2">N-acetylglucosaminylphosphatidylinositol deacetylase</fullName>
        <ecNumber evidence="2">3.5.1.89</ecNumber>
    </recommendedName>
</protein>
<dbReference type="InterPro" id="IPR003737">
    <property type="entry name" value="GlcNAc_PI_deacetylase-related"/>
</dbReference>
<dbReference type="UniPathway" id="UPA00196"/>
<comment type="similarity">
    <text evidence="1">Belongs to the PIGL family.</text>
</comment>
<dbReference type="SUPFAM" id="SSF102588">
    <property type="entry name" value="LmbE-like"/>
    <property type="match status" value="1"/>
</dbReference>
<dbReference type="AlphaFoldDB" id="A0A7I4XUS3"/>
<dbReference type="Pfam" id="PF02585">
    <property type="entry name" value="PIG-L"/>
    <property type="match status" value="1"/>
</dbReference>
<dbReference type="OrthoDB" id="440160at2759"/>
<dbReference type="Proteomes" id="UP000025227">
    <property type="component" value="Unplaced"/>
</dbReference>
<keyword evidence="3" id="KW-0812">Transmembrane</keyword>